<dbReference type="EMBL" id="JAVREV010000003">
    <property type="protein sequence ID" value="MDT0442533.1"/>
    <property type="molecule type" value="Genomic_DNA"/>
</dbReference>
<organism evidence="1 2">
    <name type="scientific">Streptomyces johnsoniae</name>
    <dbReference type="NCBI Taxonomy" id="3075532"/>
    <lineage>
        <taxon>Bacteria</taxon>
        <taxon>Bacillati</taxon>
        <taxon>Actinomycetota</taxon>
        <taxon>Actinomycetes</taxon>
        <taxon>Kitasatosporales</taxon>
        <taxon>Streptomycetaceae</taxon>
        <taxon>Streptomyces</taxon>
    </lineage>
</organism>
<dbReference type="RefSeq" id="WP_311616957.1">
    <property type="nucleotide sequence ID" value="NZ_JAVREV010000003.1"/>
</dbReference>
<gene>
    <name evidence="1" type="ORF">RM779_07975</name>
</gene>
<evidence type="ECO:0000313" key="1">
    <source>
        <dbReference type="EMBL" id="MDT0442533.1"/>
    </source>
</evidence>
<evidence type="ECO:0000313" key="2">
    <source>
        <dbReference type="Proteomes" id="UP001183615"/>
    </source>
</evidence>
<proteinExistence type="predicted"/>
<reference evidence="2" key="1">
    <citation type="submission" date="2023-07" db="EMBL/GenBank/DDBJ databases">
        <title>30 novel species of actinomycetes from the DSMZ collection.</title>
        <authorList>
            <person name="Nouioui I."/>
        </authorList>
    </citation>
    <scope>NUCLEOTIDE SEQUENCE [LARGE SCALE GENOMIC DNA]</scope>
    <source>
        <strain evidence="2">DSM 41886</strain>
    </source>
</reference>
<evidence type="ECO:0008006" key="3">
    <source>
        <dbReference type="Google" id="ProtNLM"/>
    </source>
</evidence>
<accession>A0ABU2S167</accession>
<dbReference type="Proteomes" id="UP001183615">
    <property type="component" value="Unassembled WGS sequence"/>
</dbReference>
<keyword evidence="2" id="KW-1185">Reference proteome</keyword>
<name>A0ABU2S167_9ACTN</name>
<protein>
    <recommendedName>
        <fullName evidence="3">MarR family transcriptional regulator</fullName>
    </recommendedName>
</protein>
<sequence>MLPDTVSFDVLHALVVKGMAQSAPLAEITGRGTDEVLRELEALRTEGLATHMERRGLWRVTPKGRARHGELMDEDVPAHDRDLLRPGYEHFVPLNGRFKDTCTRWQVRDGVPNDHTDAAYDEALLKELEAQHEEAVAIIDRLAEVRSRFQRYGDALADALARLRNGEQKAFTGVMCDSYHDVWMELHRDLLVSMKIQREDEERAGTAR</sequence>
<comment type="caution">
    <text evidence="1">The sequence shown here is derived from an EMBL/GenBank/DDBJ whole genome shotgun (WGS) entry which is preliminary data.</text>
</comment>